<feature type="compositionally biased region" description="Basic and acidic residues" evidence="1">
    <location>
        <begin position="282"/>
        <end position="295"/>
    </location>
</feature>
<evidence type="ECO:0000256" key="1">
    <source>
        <dbReference type="SAM" id="MobiDB-lite"/>
    </source>
</evidence>
<evidence type="ECO:0000313" key="2">
    <source>
        <dbReference type="EMBL" id="KDO33967.1"/>
    </source>
</evidence>
<dbReference type="GeneID" id="24123844"/>
<gene>
    <name evidence="2" type="ORF">SPRG_01243</name>
</gene>
<dbReference type="OrthoDB" id="10519837at2759"/>
<accession>A0A067D4L6</accession>
<keyword evidence="3" id="KW-1185">Reference proteome</keyword>
<dbReference type="RefSeq" id="XP_012194858.1">
    <property type="nucleotide sequence ID" value="XM_012339468.1"/>
</dbReference>
<feature type="region of interest" description="Disordered" evidence="1">
    <location>
        <begin position="49"/>
        <end position="117"/>
    </location>
</feature>
<protein>
    <submittedName>
        <fullName evidence="2">Uncharacterized protein</fullName>
    </submittedName>
</protein>
<feature type="region of interest" description="Disordered" evidence="1">
    <location>
        <begin position="272"/>
        <end position="338"/>
    </location>
</feature>
<dbReference type="AlphaFoldDB" id="A0A067D4L6"/>
<evidence type="ECO:0000313" key="3">
    <source>
        <dbReference type="Proteomes" id="UP000030745"/>
    </source>
</evidence>
<dbReference type="KEGG" id="spar:SPRG_01243"/>
<name>A0A067D4L6_SAPPC</name>
<dbReference type="EMBL" id="KK583191">
    <property type="protein sequence ID" value="KDO33967.1"/>
    <property type="molecule type" value="Genomic_DNA"/>
</dbReference>
<dbReference type="Proteomes" id="UP000030745">
    <property type="component" value="Unassembled WGS sequence"/>
</dbReference>
<reference evidence="2 3" key="1">
    <citation type="journal article" date="2013" name="PLoS Genet.">
        <title>Distinctive expansion of potential virulence genes in the genome of the oomycete fish pathogen Saprolegnia parasitica.</title>
        <authorList>
            <person name="Jiang R.H."/>
            <person name="de Bruijn I."/>
            <person name="Haas B.J."/>
            <person name="Belmonte R."/>
            <person name="Lobach L."/>
            <person name="Christie J."/>
            <person name="van den Ackerveken G."/>
            <person name="Bottin A."/>
            <person name="Bulone V."/>
            <person name="Diaz-Moreno S.M."/>
            <person name="Dumas B."/>
            <person name="Fan L."/>
            <person name="Gaulin E."/>
            <person name="Govers F."/>
            <person name="Grenville-Briggs L.J."/>
            <person name="Horner N.R."/>
            <person name="Levin J.Z."/>
            <person name="Mammella M."/>
            <person name="Meijer H.J."/>
            <person name="Morris P."/>
            <person name="Nusbaum C."/>
            <person name="Oome S."/>
            <person name="Phillips A.J."/>
            <person name="van Rooyen D."/>
            <person name="Rzeszutek E."/>
            <person name="Saraiva M."/>
            <person name="Secombes C.J."/>
            <person name="Seidl M.F."/>
            <person name="Snel B."/>
            <person name="Stassen J.H."/>
            <person name="Sykes S."/>
            <person name="Tripathy S."/>
            <person name="van den Berg H."/>
            <person name="Vega-Arreguin J.C."/>
            <person name="Wawra S."/>
            <person name="Young S.K."/>
            <person name="Zeng Q."/>
            <person name="Dieguez-Uribeondo J."/>
            <person name="Russ C."/>
            <person name="Tyler B.M."/>
            <person name="van West P."/>
        </authorList>
    </citation>
    <scope>NUCLEOTIDE SEQUENCE [LARGE SCALE GENOMIC DNA]</scope>
    <source>
        <strain evidence="2 3">CBS 223.65</strain>
    </source>
</reference>
<organism evidence="2 3">
    <name type="scientific">Saprolegnia parasitica (strain CBS 223.65)</name>
    <dbReference type="NCBI Taxonomy" id="695850"/>
    <lineage>
        <taxon>Eukaryota</taxon>
        <taxon>Sar</taxon>
        <taxon>Stramenopiles</taxon>
        <taxon>Oomycota</taxon>
        <taxon>Saprolegniomycetes</taxon>
        <taxon>Saprolegniales</taxon>
        <taxon>Saprolegniaceae</taxon>
        <taxon>Saprolegnia</taxon>
    </lineage>
</organism>
<proteinExistence type="predicted"/>
<dbReference type="VEuPathDB" id="FungiDB:SPRG_01243"/>
<feature type="compositionally biased region" description="Acidic residues" evidence="1">
    <location>
        <begin position="320"/>
        <end position="338"/>
    </location>
</feature>
<sequence>MKAGDDDEYDAQVEVIAPRSRHRYFRPEVPLYEVVSYDGHFEVRERPQTKLAATAKARSSNTSPYKAAASKKRPRPQSSHRVVRAVLDERAKTAPPPMVPLKSPRQLQPLTQPPEVRPHIQRPTAEVLDAQIVVREGILASMAKLCARPHLATSPTRLIQLVQLCQRLRQHTMDIVAHHGPSVAAYLTKMATDTNFLHKAPVLLQALGVESLVCNPLLCAIPLTQPELAAYVVFRRPRDRDELLRRLRATNEVDETRLLEALVVLSTAMAAAPPTSEDDDALETHRVQPELDMPSKTESFVTAPRDDDDDDDDGRREIETTYDDDASDELQSADEDDGATFGTVASLCDAMQADLKSHFGAHTNMWALAPEPADDPVNEPHVVDPVLKPSPSLESPGAWSADDAVHIYEEALTLRCFRAWRAWRSRERAKVAMATMHRTRRVHRLFRAWHRLSRGRPLRARCRRRRFFLLWRRARFP</sequence>